<protein>
    <recommendedName>
        <fullName evidence="2">histidine kinase</fullName>
        <ecNumber evidence="2">2.7.13.3</ecNumber>
    </recommendedName>
</protein>
<dbReference type="InterPro" id="IPR018062">
    <property type="entry name" value="HTH_AraC-typ_CS"/>
</dbReference>
<keyword evidence="9" id="KW-0805">Transcription regulation</keyword>
<dbReference type="CDD" id="cd00075">
    <property type="entry name" value="HATPase"/>
    <property type="match status" value="1"/>
</dbReference>
<dbReference type="Pfam" id="PF12833">
    <property type="entry name" value="HTH_18"/>
    <property type="match status" value="1"/>
</dbReference>
<evidence type="ECO:0000256" key="11">
    <source>
        <dbReference type="ARBA" id="ARBA00023163"/>
    </source>
</evidence>
<dbReference type="Pfam" id="PF07494">
    <property type="entry name" value="Reg_prop"/>
    <property type="match status" value="6"/>
</dbReference>
<dbReference type="InterPro" id="IPR036890">
    <property type="entry name" value="HATPase_C_sf"/>
</dbReference>
<name>B6W1X0_9BACT</name>
<evidence type="ECO:0000256" key="6">
    <source>
        <dbReference type="ARBA" id="ARBA00022777"/>
    </source>
</evidence>
<keyword evidence="11" id="KW-0804">Transcription</keyword>
<evidence type="ECO:0000256" key="5">
    <source>
        <dbReference type="ARBA" id="ARBA00022741"/>
    </source>
</evidence>
<dbReference type="Gene3D" id="1.10.287.130">
    <property type="match status" value="1"/>
</dbReference>
<dbReference type="FunFam" id="2.60.40.10:FF:000791">
    <property type="entry name" value="Two-component system sensor histidine kinase/response regulator"/>
    <property type="match status" value="1"/>
</dbReference>
<feature type="domain" description="HTH araC/xylS-type" evidence="14">
    <location>
        <begin position="1347"/>
        <end position="1446"/>
    </location>
</feature>
<dbReference type="SUPFAM" id="SSF52172">
    <property type="entry name" value="CheY-like"/>
    <property type="match status" value="1"/>
</dbReference>
<dbReference type="Pfam" id="PF02518">
    <property type="entry name" value="HATPase_c"/>
    <property type="match status" value="1"/>
</dbReference>
<dbReference type="SMART" id="SM00388">
    <property type="entry name" value="HisKA"/>
    <property type="match status" value="1"/>
</dbReference>
<dbReference type="PRINTS" id="PR00344">
    <property type="entry name" value="BCTRLSENSOR"/>
</dbReference>
<dbReference type="CDD" id="cd00082">
    <property type="entry name" value="HisKA"/>
    <property type="match status" value="1"/>
</dbReference>
<evidence type="ECO:0000256" key="4">
    <source>
        <dbReference type="ARBA" id="ARBA00022679"/>
    </source>
</evidence>
<dbReference type="InterPro" id="IPR011110">
    <property type="entry name" value="Reg_prop"/>
</dbReference>
<dbReference type="InterPro" id="IPR011123">
    <property type="entry name" value="Y_Y_Y"/>
</dbReference>
<dbReference type="Pfam" id="PF07495">
    <property type="entry name" value="Y_Y_Y"/>
    <property type="match status" value="1"/>
</dbReference>
<dbReference type="GO" id="GO:0005524">
    <property type="term" value="F:ATP binding"/>
    <property type="evidence" value="ECO:0007669"/>
    <property type="project" value="UniProtKB-KW"/>
</dbReference>
<dbReference type="Pfam" id="PF00512">
    <property type="entry name" value="HisKA"/>
    <property type="match status" value="1"/>
</dbReference>
<proteinExistence type="predicted"/>
<accession>B6W1X0</accession>
<dbReference type="PANTHER" id="PTHR43547">
    <property type="entry name" value="TWO-COMPONENT HISTIDINE KINASE"/>
    <property type="match status" value="1"/>
</dbReference>
<evidence type="ECO:0000256" key="7">
    <source>
        <dbReference type="ARBA" id="ARBA00022840"/>
    </source>
</evidence>
<keyword evidence="10" id="KW-0238">DNA-binding</keyword>
<keyword evidence="13" id="KW-0812">Transmembrane</keyword>
<evidence type="ECO:0000256" key="13">
    <source>
        <dbReference type="SAM" id="Phobius"/>
    </source>
</evidence>
<keyword evidence="4" id="KW-0808">Transferase</keyword>
<reference evidence="17 18" key="1">
    <citation type="submission" date="2008-10" db="EMBL/GenBank/DDBJ databases">
        <title>Draft genome sequence of Bacteroides dorei (DSM 17855).</title>
        <authorList>
            <person name="Sudarsanam P."/>
            <person name="Ley R."/>
            <person name="Guruge J."/>
            <person name="Turnbaugh P.J."/>
            <person name="Mahowald M."/>
            <person name="Liep D."/>
            <person name="Gordon J."/>
        </authorList>
    </citation>
    <scope>NUCLEOTIDE SEQUENCE [LARGE SCALE GENOMIC DNA]</scope>
    <source>
        <strain evidence="17 18">DSM 17855</strain>
    </source>
</reference>
<keyword evidence="7" id="KW-0067">ATP-binding</keyword>
<dbReference type="EC" id="2.7.13.3" evidence="2"/>
<dbReference type="Gene3D" id="2.130.10.10">
    <property type="entry name" value="YVTN repeat-like/Quinoprotein amine dehydrogenase"/>
    <property type="match status" value="3"/>
</dbReference>
<gene>
    <name evidence="17" type="ORF">BACDOR_03465</name>
</gene>
<dbReference type="Gene3D" id="1.10.10.60">
    <property type="entry name" value="Homeodomain-like"/>
    <property type="match status" value="1"/>
</dbReference>
<dbReference type="PANTHER" id="PTHR43547:SF2">
    <property type="entry name" value="HYBRID SIGNAL TRANSDUCTION HISTIDINE KINASE C"/>
    <property type="match status" value="1"/>
</dbReference>
<feature type="modified residue" description="4-aspartylphosphate" evidence="12">
    <location>
        <position position="1248"/>
    </location>
</feature>
<dbReference type="GO" id="GO:0043565">
    <property type="term" value="F:sequence-specific DNA binding"/>
    <property type="evidence" value="ECO:0007669"/>
    <property type="project" value="InterPro"/>
</dbReference>
<evidence type="ECO:0000259" key="14">
    <source>
        <dbReference type="PROSITE" id="PS01124"/>
    </source>
</evidence>
<dbReference type="SUPFAM" id="SSF63829">
    <property type="entry name" value="Calcium-dependent phosphotriesterase"/>
    <property type="match status" value="3"/>
</dbReference>
<dbReference type="InterPro" id="IPR003661">
    <property type="entry name" value="HisK_dim/P_dom"/>
</dbReference>
<dbReference type="SUPFAM" id="SSF47384">
    <property type="entry name" value="Homodimeric domain of signal transducing histidine kinase"/>
    <property type="match status" value="1"/>
</dbReference>
<dbReference type="SMART" id="SM00387">
    <property type="entry name" value="HATPase_c"/>
    <property type="match status" value="1"/>
</dbReference>
<dbReference type="PROSITE" id="PS50109">
    <property type="entry name" value="HIS_KIN"/>
    <property type="match status" value="1"/>
</dbReference>
<keyword evidence="6" id="KW-0418">Kinase</keyword>
<dbReference type="InterPro" id="IPR011006">
    <property type="entry name" value="CheY-like_superfamily"/>
</dbReference>
<dbReference type="SUPFAM" id="SSF46689">
    <property type="entry name" value="Homeodomain-like"/>
    <property type="match status" value="1"/>
</dbReference>
<feature type="domain" description="Response regulatory" evidence="16">
    <location>
        <begin position="1200"/>
        <end position="1315"/>
    </location>
</feature>
<evidence type="ECO:0000313" key="18">
    <source>
        <dbReference type="Proteomes" id="UP000004849"/>
    </source>
</evidence>
<dbReference type="Gene3D" id="3.40.50.2300">
    <property type="match status" value="1"/>
</dbReference>
<dbReference type="SMART" id="SM00342">
    <property type="entry name" value="HTH_ARAC"/>
    <property type="match status" value="1"/>
</dbReference>
<dbReference type="PROSITE" id="PS01124">
    <property type="entry name" value="HTH_ARAC_FAMILY_2"/>
    <property type="match status" value="1"/>
</dbReference>
<dbReference type="GO" id="GO:0000155">
    <property type="term" value="F:phosphorelay sensor kinase activity"/>
    <property type="evidence" value="ECO:0007669"/>
    <property type="project" value="InterPro"/>
</dbReference>
<keyword evidence="8" id="KW-0902">Two-component regulatory system</keyword>
<feature type="transmembrane region" description="Helical" evidence="13">
    <location>
        <begin position="895"/>
        <end position="915"/>
    </location>
</feature>
<dbReference type="InterPro" id="IPR004358">
    <property type="entry name" value="Sig_transdc_His_kin-like_C"/>
</dbReference>
<dbReference type="SUPFAM" id="SSF55874">
    <property type="entry name" value="ATPase domain of HSP90 chaperone/DNA topoisomerase II/histidine kinase"/>
    <property type="match status" value="1"/>
</dbReference>
<comment type="catalytic activity">
    <reaction evidence="1">
        <text>ATP + protein L-histidine = ADP + protein N-phospho-L-histidine.</text>
        <dbReference type="EC" id="2.7.13.3"/>
    </reaction>
</comment>
<feature type="domain" description="Histidine kinase" evidence="15">
    <location>
        <begin position="941"/>
        <end position="1156"/>
    </location>
</feature>
<evidence type="ECO:0000256" key="2">
    <source>
        <dbReference type="ARBA" id="ARBA00012438"/>
    </source>
</evidence>
<dbReference type="Proteomes" id="UP000004849">
    <property type="component" value="Unassembled WGS sequence"/>
</dbReference>
<keyword evidence="13" id="KW-1133">Transmembrane helix</keyword>
<dbReference type="HOGENOM" id="CLU_000445_28_1_10"/>
<dbReference type="InterPro" id="IPR018060">
    <property type="entry name" value="HTH_AraC"/>
</dbReference>
<reference evidence="17 18" key="2">
    <citation type="submission" date="2008-10" db="EMBL/GenBank/DDBJ databases">
        <authorList>
            <person name="Fulton L."/>
            <person name="Clifton S."/>
            <person name="Fulton B."/>
            <person name="Xu J."/>
            <person name="Minx P."/>
            <person name="Pepin K.H."/>
            <person name="Johnson M."/>
            <person name="Thiruvilangam P."/>
            <person name="Bhonagiri V."/>
            <person name="Nash W.E."/>
            <person name="Mardis E.R."/>
            <person name="Wilson R.K."/>
        </authorList>
    </citation>
    <scope>NUCLEOTIDE SEQUENCE [LARGE SCALE GENOMIC DNA]</scope>
    <source>
        <strain evidence="17 18">DSM 17855</strain>
    </source>
</reference>
<dbReference type="InterPro" id="IPR009057">
    <property type="entry name" value="Homeodomain-like_sf"/>
</dbReference>
<evidence type="ECO:0000256" key="8">
    <source>
        <dbReference type="ARBA" id="ARBA00023012"/>
    </source>
</evidence>
<dbReference type="EMBL" id="ABWZ01000071">
    <property type="protein sequence ID" value="EEB24047.1"/>
    <property type="molecule type" value="Genomic_DNA"/>
</dbReference>
<dbReference type="InterPro" id="IPR001789">
    <property type="entry name" value="Sig_transdc_resp-reg_receiver"/>
</dbReference>
<keyword evidence="3 12" id="KW-0597">Phosphoprotein</keyword>
<dbReference type="GO" id="GO:0003700">
    <property type="term" value="F:DNA-binding transcription factor activity"/>
    <property type="evidence" value="ECO:0007669"/>
    <property type="project" value="InterPro"/>
</dbReference>
<evidence type="ECO:0000259" key="16">
    <source>
        <dbReference type="PROSITE" id="PS50110"/>
    </source>
</evidence>
<dbReference type="InterPro" id="IPR013783">
    <property type="entry name" value="Ig-like_fold"/>
</dbReference>
<evidence type="ECO:0000256" key="12">
    <source>
        <dbReference type="PROSITE-ProRule" id="PRU00169"/>
    </source>
</evidence>
<dbReference type="InterPro" id="IPR036097">
    <property type="entry name" value="HisK_dim/P_sf"/>
</dbReference>
<dbReference type="PROSITE" id="PS00041">
    <property type="entry name" value="HTH_ARAC_FAMILY_1"/>
    <property type="match status" value="1"/>
</dbReference>
<evidence type="ECO:0000256" key="9">
    <source>
        <dbReference type="ARBA" id="ARBA00023015"/>
    </source>
</evidence>
<sequence length="1447" mass="165747">MVSKGFLIKKGILKITFKIPFLILRYYSDVKPNDMKNRIFFLLLFFVCLEWNAYAVIDIQSIHITSSDGLANNTIRDIFQDKKGFIWISTTNGLSRYDGHSFITLLPEKDSPISLADYHVKKIDEDKNGFLWVLSTSNVFSCYDLRHNCFVDFTGCGEHDQAYAYRVETANGDNWLWDGQKGCRKISFENEHFSSVTFQCENGKLPSNKVNSLIEDSRGNVWICTQEGLVKVTRNKIEVISDMHNFRAAFSYENACFFLADNGDIYVYDEDEKLHFVQRIGKDDVDFHFTTHFGTKDDWWLFTTKGSYRFHLSTRQVRLDNPINIPNARFVRDNQGDFYVFNQTGVLHYFQKETGICKILSLIDAAQMMPAAEERYEVIQDNRGLIWISTFGYGLFVYNPQEDIISHYTYQETGKNLVHSNFLHSLLLDHSGNVWVGSEFAGVTLLSVLSEGSYRIYPEHESINDYVNAIRTVVKMPDGGFWFGTRQGNVYAYDKNLEAASCYKMPYNYIYAASCDGDGKLWLGTRTMGLCIDGRWYHKMAGDTLSLAHENIFDIYRDDKNRMWIGTFGGGLNLAVSRKDRYVFRKFLTGSGRLQEVRMITQDNKKRLWVGTNKGLCVFYGDSIIADAHNYKLYNYENGDLPGYEIKCIFRDSQNRMWIGMLGGGFSVCNPSEDYRNLKFVHYSTTDGLVNNMVESIIEDKTGKIWIATQYGLSRFSPDTETFENFFFSASMQGNVYNEHGAAITEDGLLLFGTNHGVIVIDPLKVTSSPMTRNVILTNLKVNGITVQVGEKDSPLTQALSYTQNIKLDYDQNSFIIEFSTLDYSLAFPSRFIYKLSHFDNEWSTPSSLNFASYKNLSPGTYHLHVKACNSAGIWSDEETVLNIVITPPFWETTWAYLFYFLVVVIVLYVAFCLIRNFNNLRNRIQVETQLTEYKLMFFTNISHEFRTPLTMIQGALEKIESLNKIPKEMVYPIQLMNKSTNRMLRLINQLLEFRKMQNNKLSLMLEETDVMVFFYDIYRSFKETADDKQIDFHFAPSTSSYKMFVDQSKLDKIVYNLLSNALKYTPKGGKVVFAIIVNEEVGKLFISVSDNGVGIPKEKQGELFSRFMQSGFSHNSVGIGLHLTYELVNVHKGSISFDENEGGGSVFTVILPLDSSVYGKNDFLVSSILQEESFVHEQCDTYLTVNHDSVTPDPLNKKRILIIEDDGDVRKFLETELGIYFEIISEPDGLSGLQKAQSFEVDLIICDVLMPGMNGFDVTRKLKRDFETSHIPIILLTAMSTSENKLEGVESGADAYITKPFSSRLLLARIFQLIEQREKLKRKFSNDPAMTSQALCSTELDRKFGEKLQTILEKQLDNPEFTIEDFASAVGVSRAAFFRKVKGVTGYTPNEYMRILRMKRAMELLQEGIYNVSEIAYKVGMNDPLYFSKCFKSHFGAPPSAYLHKK</sequence>
<evidence type="ECO:0000259" key="15">
    <source>
        <dbReference type="PROSITE" id="PS50109"/>
    </source>
</evidence>
<keyword evidence="13" id="KW-0472">Membrane</keyword>
<dbReference type="Gene3D" id="2.60.40.10">
    <property type="entry name" value="Immunoglobulins"/>
    <property type="match status" value="1"/>
</dbReference>
<evidence type="ECO:0000256" key="10">
    <source>
        <dbReference type="ARBA" id="ARBA00023125"/>
    </source>
</evidence>
<dbReference type="InterPro" id="IPR015943">
    <property type="entry name" value="WD40/YVTN_repeat-like_dom_sf"/>
</dbReference>
<organism evidence="17 18">
    <name type="scientific">Phocaeicola dorei DSM 17855</name>
    <dbReference type="NCBI Taxonomy" id="483217"/>
    <lineage>
        <taxon>Bacteria</taxon>
        <taxon>Pseudomonadati</taxon>
        <taxon>Bacteroidota</taxon>
        <taxon>Bacteroidia</taxon>
        <taxon>Bacteroidales</taxon>
        <taxon>Bacteroidaceae</taxon>
        <taxon>Phocaeicola</taxon>
    </lineage>
</organism>
<dbReference type="CDD" id="cd00146">
    <property type="entry name" value="PKD"/>
    <property type="match status" value="1"/>
</dbReference>
<keyword evidence="5" id="KW-0547">Nucleotide-binding</keyword>
<dbReference type="Pfam" id="PF00072">
    <property type="entry name" value="Response_reg"/>
    <property type="match status" value="1"/>
</dbReference>
<dbReference type="InterPro" id="IPR005467">
    <property type="entry name" value="His_kinase_dom"/>
</dbReference>
<evidence type="ECO:0000256" key="3">
    <source>
        <dbReference type="ARBA" id="ARBA00022553"/>
    </source>
</evidence>
<dbReference type="PROSITE" id="PS50110">
    <property type="entry name" value="RESPONSE_REGULATORY"/>
    <property type="match status" value="1"/>
</dbReference>
<dbReference type="FunFam" id="3.30.565.10:FF:000037">
    <property type="entry name" value="Hybrid sensor histidine kinase/response regulator"/>
    <property type="match status" value="1"/>
</dbReference>
<dbReference type="FunFam" id="1.10.287.130:FF:000045">
    <property type="entry name" value="Two-component system sensor histidine kinase/response regulator"/>
    <property type="match status" value="1"/>
</dbReference>
<dbReference type="Gene3D" id="3.30.565.10">
    <property type="entry name" value="Histidine kinase-like ATPase, C-terminal domain"/>
    <property type="match status" value="1"/>
</dbReference>
<evidence type="ECO:0000313" key="17">
    <source>
        <dbReference type="EMBL" id="EEB24047.1"/>
    </source>
</evidence>
<dbReference type="SMART" id="SM00448">
    <property type="entry name" value="REC"/>
    <property type="match status" value="1"/>
</dbReference>
<dbReference type="InterPro" id="IPR003594">
    <property type="entry name" value="HATPase_dom"/>
</dbReference>
<evidence type="ECO:0000256" key="1">
    <source>
        <dbReference type="ARBA" id="ARBA00000085"/>
    </source>
</evidence>